<dbReference type="InterPro" id="IPR000644">
    <property type="entry name" value="CBS_dom"/>
</dbReference>
<evidence type="ECO:0000256" key="10">
    <source>
        <dbReference type="SAM" id="Phobius"/>
    </source>
</evidence>
<keyword evidence="5" id="KW-0677">Repeat</keyword>
<keyword evidence="8 10" id="KW-0472">Membrane</keyword>
<keyword evidence="4 10" id="KW-0812">Transmembrane</keyword>
<dbReference type="SUPFAM" id="SSF56176">
    <property type="entry name" value="FAD-binding/transporter-associated domain-like"/>
    <property type="match status" value="1"/>
</dbReference>
<evidence type="ECO:0000256" key="5">
    <source>
        <dbReference type="ARBA" id="ARBA00022737"/>
    </source>
</evidence>
<dbReference type="Proteomes" id="UP000266426">
    <property type="component" value="Unassembled WGS sequence"/>
</dbReference>
<evidence type="ECO:0000256" key="1">
    <source>
        <dbReference type="ARBA" id="ARBA00004651"/>
    </source>
</evidence>
<evidence type="ECO:0000256" key="4">
    <source>
        <dbReference type="ARBA" id="ARBA00022692"/>
    </source>
</evidence>
<feature type="domain" description="CBS" evidence="11">
    <location>
        <begin position="272"/>
        <end position="329"/>
    </location>
</feature>
<comment type="caution">
    <text evidence="12">The sequence shown here is derived from an EMBL/GenBank/DDBJ whole genome shotgun (WGS) entry which is preliminary data.</text>
</comment>
<dbReference type="PANTHER" id="PTHR22777:SF32">
    <property type="entry name" value="UPF0053 INNER MEMBRANE PROTEIN YFJD"/>
    <property type="match status" value="1"/>
</dbReference>
<dbReference type="AlphaFoldDB" id="A0A3A4R5T5"/>
<evidence type="ECO:0000313" key="12">
    <source>
        <dbReference type="EMBL" id="RJP61690.1"/>
    </source>
</evidence>
<feature type="transmembrane region" description="Helical" evidence="10">
    <location>
        <begin position="55"/>
        <end position="77"/>
    </location>
</feature>
<dbReference type="InterPro" id="IPR002550">
    <property type="entry name" value="CNNM"/>
</dbReference>
<dbReference type="SMART" id="SM00116">
    <property type="entry name" value="CBS"/>
    <property type="match status" value="2"/>
</dbReference>
<evidence type="ECO:0000256" key="8">
    <source>
        <dbReference type="ARBA" id="ARBA00023136"/>
    </source>
</evidence>
<dbReference type="EMBL" id="QZJZ01000010">
    <property type="protein sequence ID" value="RJP61690.1"/>
    <property type="molecule type" value="Genomic_DNA"/>
</dbReference>
<feature type="transmembrane region" description="Helical" evidence="10">
    <location>
        <begin position="130"/>
        <end position="147"/>
    </location>
</feature>
<gene>
    <name evidence="12" type="ORF">C4541_01440</name>
</gene>
<dbReference type="InterPro" id="IPR005170">
    <property type="entry name" value="Transptr-assoc_dom"/>
</dbReference>
<sequence length="436" mass="50021">MIFIFLTVSLIVFSLCSSLEVTLWLISDIKAKLLEDKSPRIKKVVSLWVHHSENIISTLLIIKSLAGICLVALVLSAEMQLLPHYDSMSVLILSCMGISLVFITICEVVPKILIKRKPDLIPIYIIRPFYYISFIFFVVNALLRALANSFTGILRVPAEQTDYSFTEEEIKTIIEMGEEEGTVEADERKMIHSIFDFGETIVREVMSPRVDMICIQHTAALKQAVELIRDCHHSRIPVYKENIDNIVGILYAKDILDFLEQDVFHKTAVRDIMHPPMFVPETKLISELLHEFRKDKTHLAIAVDEYGGTSGVVTIEDILEEIIGEIQDEYDTDEEALFTQHSDHYIFDAKMPIPEFKELLNIDDEFEDESEYDSLGGYAFYQLGRIPQIGEIFVRHNLEFEVVDADEKRVITLKVSIIKSEYKNDTPEHDTNNKEI</sequence>
<dbReference type="PANTHER" id="PTHR22777">
    <property type="entry name" value="HEMOLYSIN-RELATED"/>
    <property type="match status" value="1"/>
</dbReference>
<dbReference type="Gene3D" id="3.10.580.10">
    <property type="entry name" value="CBS-domain"/>
    <property type="match status" value="1"/>
</dbReference>
<dbReference type="Pfam" id="PF00571">
    <property type="entry name" value="CBS"/>
    <property type="match status" value="2"/>
</dbReference>
<evidence type="ECO:0000256" key="7">
    <source>
        <dbReference type="ARBA" id="ARBA00023122"/>
    </source>
</evidence>
<dbReference type="Gene3D" id="3.30.465.10">
    <property type="match status" value="1"/>
</dbReference>
<dbReference type="GO" id="GO:0050660">
    <property type="term" value="F:flavin adenine dinucleotide binding"/>
    <property type="evidence" value="ECO:0007669"/>
    <property type="project" value="InterPro"/>
</dbReference>
<protein>
    <submittedName>
        <fullName evidence="12">HlyC/CorC family transporter</fullName>
    </submittedName>
</protein>
<evidence type="ECO:0000256" key="6">
    <source>
        <dbReference type="ARBA" id="ARBA00022989"/>
    </source>
</evidence>
<dbReference type="SUPFAM" id="SSF54631">
    <property type="entry name" value="CBS-domain pair"/>
    <property type="match status" value="1"/>
</dbReference>
<organism evidence="12 13">
    <name type="scientific">Candidatus Auribacter fodinae</name>
    <dbReference type="NCBI Taxonomy" id="2093366"/>
    <lineage>
        <taxon>Bacteria</taxon>
        <taxon>Pseudomonadati</taxon>
        <taxon>Candidatus Auribacterota</taxon>
        <taxon>Candidatus Auribacteria</taxon>
        <taxon>Candidatus Auribacterales</taxon>
        <taxon>Candidatus Auribacteraceae</taxon>
        <taxon>Candidatus Auribacter</taxon>
    </lineage>
</organism>
<comment type="subcellular location">
    <subcellularLocation>
        <location evidence="1">Cell membrane</location>
        <topology evidence="1">Multi-pass membrane protein</topology>
    </subcellularLocation>
</comment>
<comment type="similarity">
    <text evidence="2">Belongs to the UPF0053 family.</text>
</comment>
<name>A0A3A4R5T5_9BACT</name>
<proteinExistence type="inferred from homology"/>
<evidence type="ECO:0000313" key="13">
    <source>
        <dbReference type="Proteomes" id="UP000266426"/>
    </source>
</evidence>
<feature type="domain" description="CBS" evidence="11">
    <location>
        <begin position="206"/>
        <end position="267"/>
    </location>
</feature>
<evidence type="ECO:0000259" key="11">
    <source>
        <dbReference type="PROSITE" id="PS51371"/>
    </source>
</evidence>
<dbReference type="InterPro" id="IPR046342">
    <property type="entry name" value="CBS_dom_sf"/>
</dbReference>
<accession>A0A3A4R5T5</accession>
<dbReference type="CDD" id="cd04590">
    <property type="entry name" value="CBS_pair_CorC_HlyC_assoc"/>
    <property type="match status" value="1"/>
</dbReference>
<dbReference type="GO" id="GO:0005886">
    <property type="term" value="C:plasma membrane"/>
    <property type="evidence" value="ECO:0007669"/>
    <property type="project" value="UniProtKB-SubCell"/>
</dbReference>
<dbReference type="FunFam" id="3.10.580.10:FF:000002">
    <property type="entry name" value="Magnesium/cobalt efflux protein CorC"/>
    <property type="match status" value="1"/>
</dbReference>
<keyword evidence="6 10" id="KW-1133">Transmembrane helix</keyword>
<dbReference type="Pfam" id="PF01595">
    <property type="entry name" value="CNNM"/>
    <property type="match status" value="1"/>
</dbReference>
<evidence type="ECO:0000256" key="2">
    <source>
        <dbReference type="ARBA" id="ARBA00006337"/>
    </source>
</evidence>
<dbReference type="SMART" id="SM01091">
    <property type="entry name" value="CorC_HlyC"/>
    <property type="match status" value="1"/>
</dbReference>
<dbReference type="PROSITE" id="PS51371">
    <property type="entry name" value="CBS"/>
    <property type="match status" value="2"/>
</dbReference>
<feature type="transmembrane region" description="Helical" evidence="10">
    <location>
        <begin position="89"/>
        <end position="110"/>
    </location>
</feature>
<keyword evidence="3" id="KW-1003">Cell membrane</keyword>
<reference evidence="12 13" key="1">
    <citation type="journal article" date="2017" name="ISME J.">
        <title>Energy and carbon metabolisms in a deep terrestrial subsurface fluid microbial community.</title>
        <authorList>
            <person name="Momper L."/>
            <person name="Jungbluth S.P."/>
            <person name="Lee M.D."/>
            <person name="Amend J.P."/>
        </authorList>
    </citation>
    <scope>NUCLEOTIDE SEQUENCE [LARGE SCALE GENOMIC DNA]</scope>
    <source>
        <strain evidence="12">SURF_26</strain>
    </source>
</reference>
<dbReference type="InterPro" id="IPR036318">
    <property type="entry name" value="FAD-bd_PCMH-like_sf"/>
</dbReference>
<keyword evidence="7 9" id="KW-0129">CBS domain</keyword>
<evidence type="ECO:0000256" key="3">
    <source>
        <dbReference type="ARBA" id="ARBA00022475"/>
    </source>
</evidence>
<dbReference type="Pfam" id="PF03471">
    <property type="entry name" value="CorC_HlyC"/>
    <property type="match status" value="1"/>
</dbReference>
<dbReference type="InterPro" id="IPR016169">
    <property type="entry name" value="FAD-bd_PCMH_sub2"/>
</dbReference>
<evidence type="ECO:0000256" key="9">
    <source>
        <dbReference type="PROSITE-ProRule" id="PRU00703"/>
    </source>
</evidence>
<dbReference type="InterPro" id="IPR044751">
    <property type="entry name" value="Ion_transp-like_CBS"/>
</dbReference>